<comment type="caution">
    <text evidence="2">The sequence shown here is derived from an EMBL/GenBank/DDBJ whole genome shotgun (WGS) entry which is preliminary data.</text>
</comment>
<evidence type="ECO:0000256" key="1">
    <source>
        <dbReference type="SAM" id="MobiDB-lite"/>
    </source>
</evidence>
<organism evidence="2 3">
    <name type="scientific">Dryococelus australis</name>
    <dbReference type="NCBI Taxonomy" id="614101"/>
    <lineage>
        <taxon>Eukaryota</taxon>
        <taxon>Metazoa</taxon>
        <taxon>Ecdysozoa</taxon>
        <taxon>Arthropoda</taxon>
        <taxon>Hexapoda</taxon>
        <taxon>Insecta</taxon>
        <taxon>Pterygota</taxon>
        <taxon>Neoptera</taxon>
        <taxon>Polyneoptera</taxon>
        <taxon>Phasmatodea</taxon>
        <taxon>Verophasmatodea</taxon>
        <taxon>Anareolatae</taxon>
        <taxon>Phasmatidae</taxon>
        <taxon>Eurycanthinae</taxon>
        <taxon>Dryococelus</taxon>
    </lineage>
</organism>
<feature type="compositionally biased region" description="Polar residues" evidence="1">
    <location>
        <begin position="402"/>
        <end position="415"/>
    </location>
</feature>
<evidence type="ECO:0000313" key="3">
    <source>
        <dbReference type="Proteomes" id="UP001159363"/>
    </source>
</evidence>
<feature type="region of interest" description="Disordered" evidence="1">
    <location>
        <begin position="395"/>
        <end position="424"/>
    </location>
</feature>
<dbReference type="Proteomes" id="UP001159363">
    <property type="component" value="Chromosome 5"/>
</dbReference>
<proteinExistence type="predicted"/>
<reference evidence="2 3" key="1">
    <citation type="submission" date="2023-02" db="EMBL/GenBank/DDBJ databases">
        <title>LHISI_Scaffold_Assembly.</title>
        <authorList>
            <person name="Stuart O.P."/>
            <person name="Cleave R."/>
            <person name="Magrath M.J.L."/>
            <person name="Mikheyev A.S."/>
        </authorList>
    </citation>
    <scope>NUCLEOTIDE SEQUENCE [LARGE SCALE GENOMIC DNA]</scope>
    <source>
        <strain evidence="2">Daus_M_001</strain>
        <tissue evidence="2">Leg muscle</tissue>
    </source>
</reference>
<protein>
    <submittedName>
        <fullName evidence="2">Uncharacterized protein</fullName>
    </submittedName>
</protein>
<feature type="compositionally biased region" description="Polar residues" evidence="1">
    <location>
        <begin position="334"/>
        <end position="344"/>
    </location>
</feature>
<gene>
    <name evidence="2" type="ORF">PR048_016675</name>
</gene>
<keyword evidence="3" id="KW-1185">Reference proteome</keyword>
<accession>A0ABQ9H7E1</accession>
<dbReference type="EMBL" id="JARBHB010000006">
    <property type="protein sequence ID" value="KAJ8880209.1"/>
    <property type="molecule type" value="Genomic_DNA"/>
</dbReference>
<feature type="compositionally biased region" description="Basic and acidic residues" evidence="1">
    <location>
        <begin position="290"/>
        <end position="309"/>
    </location>
</feature>
<name>A0ABQ9H7E1_9NEOP</name>
<feature type="region of interest" description="Disordered" evidence="1">
    <location>
        <begin position="289"/>
        <end position="351"/>
    </location>
</feature>
<evidence type="ECO:0000313" key="2">
    <source>
        <dbReference type="EMBL" id="KAJ8880209.1"/>
    </source>
</evidence>
<sequence>MEVWEQSEKSALSAHGNIEWLVRTLSTNSHMWSAVRRDQRTYEPGVVYSPLFMKTVTRHSVIKTAKVRQHERSQLLARRVRACYTNPWLQSTSEALVITLGMECHMEVTAVESNLLRCYSPMIKLVGLVVKSLNVEACRGQGTSYKQFVNARKMKTASEVLAHAAEEKIKEEKQPAISQLSLYLPRITEPPRRGRGYVVVRLLAFHPGEPGSIPGGVALGFSYVGIVQDDTAGRRVFSGISRFPRPCILMLLHTHLAVHYTPRQLPQHWQALGGLVRGEFSNPRRAAAACDRHGNPAERGRRVPLDEPSPHPPTTTNVILPSLPTSARRRSLATGEQSKSTDTSPEPPWKLSLKRARGNLSHLGGSLPQEILSSNIEYETSVSERPLMFSECSWQRGGGTERLSSSPPAGANRTQPPAGPPDFRLGESCRTIPLVGGFSRRPSVSPTVSFRRYSILTSIILIGSQGLVVKSRPNLFTRSLRLYLKCFNSADGQTVCCRPVRRNGALHTDGAVRHAISVRSE</sequence>
<feature type="compositionally biased region" description="Polar residues" evidence="1">
    <location>
        <begin position="314"/>
        <end position="325"/>
    </location>
</feature>